<evidence type="ECO:0000256" key="4">
    <source>
        <dbReference type="PIRNR" id="PIRNR000124"/>
    </source>
</evidence>
<dbReference type="InterPro" id="IPR014026">
    <property type="entry name" value="UDP-Glc/GDP-Man_DH_dimer"/>
</dbReference>
<keyword evidence="2" id="KW-0560">Oxidoreductase</keyword>
<dbReference type="InterPro" id="IPR001732">
    <property type="entry name" value="UDP-Glc/GDP-Man_DH_N"/>
</dbReference>
<dbReference type="InterPro" id="IPR028359">
    <property type="entry name" value="UDP_ManNAc/GlcNAc_DH"/>
</dbReference>
<dbReference type="SUPFAM" id="SSF52413">
    <property type="entry name" value="UDP-glucose/GDP-mannose dehydrogenase C-terminal domain"/>
    <property type="match status" value="1"/>
</dbReference>
<evidence type="ECO:0000313" key="7">
    <source>
        <dbReference type="Proteomes" id="UP001598114"/>
    </source>
</evidence>
<dbReference type="InterPro" id="IPR014027">
    <property type="entry name" value="UDP-Glc/GDP-Man_DH_C"/>
</dbReference>
<keyword evidence="3" id="KW-0520">NAD</keyword>
<evidence type="ECO:0000259" key="5">
    <source>
        <dbReference type="SMART" id="SM00984"/>
    </source>
</evidence>
<organism evidence="6 7">
    <name type="scientific">Aquirufa echingensis</name>
    <dbReference type="NCBI Taxonomy" id="3096516"/>
    <lineage>
        <taxon>Bacteria</taxon>
        <taxon>Pseudomonadati</taxon>
        <taxon>Bacteroidota</taxon>
        <taxon>Cytophagia</taxon>
        <taxon>Cytophagales</taxon>
        <taxon>Flectobacillaceae</taxon>
        <taxon>Aquirufa</taxon>
    </lineage>
</organism>
<dbReference type="SMART" id="SM00984">
    <property type="entry name" value="UDPG_MGDP_dh_C"/>
    <property type="match status" value="1"/>
</dbReference>
<dbReference type="RefSeq" id="WP_377974360.1">
    <property type="nucleotide sequence ID" value="NZ_JBBKYA010000001.1"/>
</dbReference>
<dbReference type="PANTHER" id="PTHR43491">
    <property type="entry name" value="UDP-N-ACETYL-D-MANNOSAMINE DEHYDROGENASE"/>
    <property type="match status" value="1"/>
</dbReference>
<dbReference type="InterPro" id="IPR008927">
    <property type="entry name" value="6-PGluconate_DH-like_C_sf"/>
</dbReference>
<sequence>MNPSIAIIGLGYVGFPLAVEFGKIYPTLGFDIDASRIDELKSGVDRTQEVSAGQLAESKNLRFSSQVADLATCNTFIVTVPTPIDHFKKPDLTPLLKASEMIGKVLKEGDVVIYESTVYPGCTEEDCVPVLEKHSGLVFNQDFFCGYSPERINPGDKVNTLTKIKKVTSGSTPEIAEWVDQLYKSIIVAGTHKASSLKVAEASKAIENAQRDVNISFVNELSLIFDRMGIDTTEVLEAAGTKWNFLNFKPGLVGGHCIGVDPYYLLHKSESLGYYPQVILSGRRVNDNMGIFVANKLVKLLIQKGKKIGGAKTLMLGITFKENCPDIRNSRVVDIYKELFDFGMEVDVYDPWANAKEVKHEHGISLVSELGQAYDAIVLTVAHREFLDLAFGELKAKDGVLFDIKSILDKSIVDARL</sequence>
<dbReference type="Proteomes" id="UP001598114">
    <property type="component" value="Unassembled WGS sequence"/>
</dbReference>
<dbReference type="InterPro" id="IPR017476">
    <property type="entry name" value="UDP-Glc/GDP-Man"/>
</dbReference>
<dbReference type="InterPro" id="IPR036291">
    <property type="entry name" value="NAD(P)-bd_dom_sf"/>
</dbReference>
<dbReference type="Pfam" id="PF00984">
    <property type="entry name" value="UDPG_MGDP_dh"/>
    <property type="match status" value="1"/>
</dbReference>
<dbReference type="Gene3D" id="3.40.50.720">
    <property type="entry name" value="NAD(P)-binding Rossmann-like Domain"/>
    <property type="match status" value="2"/>
</dbReference>
<dbReference type="PIRSF" id="PIRSF000124">
    <property type="entry name" value="UDPglc_GDPman_dh"/>
    <property type="match status" value="1"/>
</dbReference>
<accession>A0ABW6CVV1</accession>
<feature type="domain" description="UDP-glucose/GDP-mannose dehydrogenase C-terminal" evidence="5">
    <location>
        <begin position="314"/>
        <end position="410"/>
    </location>
</feature>
<comment type="caution">
    <text evidence="6">The sequence shown here is derived from an EMBL/GenBank/DDBJ whole genome shotgun (WGS) entry which is preliminary data.</text>
</comment>
<dbReference type="PANTHER" id="PTHR43491:SF2">
    <property type="entry name" value="UDP-N-ACETYL-D-MANNOSAMINE DEHYDROGENASE"/>
    <property type="match status" value="1"/>
</dbReference>
<dbReference type="Pfam" id="PF03721">
    <property type="entry name" value="UDPG_MGDP_dh_N"/>
    <property type="match status" value="1"/>
</dbReference>
<evidence type="ECO:0000313" key="6">
    <source>
        <dbReference type="EMBL" id="MFD3274824.1"/>
    </source>
</evidence>
<dbReference type="PIRSF" id="PIRSF500136">
    <property type="entry name" value="UDP_ManNAc_DH"/>
    <property type="match status" value="1"/>
</dbReference>
<dbReference type="InterPro" id="IPR036220">
    <property type="entry name" value="UDP-Glc/GDP-Man_DH_C_sf"/>
</dbReference>
<evidence type="ECO:0000256" key="3">
    <source>
        <dbReference type="ARBA" id="ARBA00023027"/>
    </source>
</evidence>
<dbReference type="Pfam" id="PF03720">
    <property type="entry name" value="UDPG_MGDP_dh_C"/>
    <property type="match status" value="1"/>
</dbReference>
<dbReference type="NCBIfam" id="TIGR03026">
    <property type="entry name" value="NDP-sugDHase"/>
    <property type="match status" value="1"/>
</dbReference>
<keyword evidence="7" id="KW-1185">Reference proteome</keyword>
<gene>
    <name evidence="6" type="ORF">SKC38_01115</name>
</gene>
<dbReference type="SUPFAM" id="SSF51735">
    <property type="entry name" value="NAD(P)-binding Rossmann-fold domains"/>
    <property type="match status" value="1"/>
</dbReference>
<dbReference type="SUPFAM" id="SSF48179">
    <property type="entry name" value="6-phosphogluconate dehydrogenase C-terminal domain-like"/>
    <property type="match status" value="1"/>
</dbReference>
<evidence type="ECO:0000256" key="2">
    <source>
        <dbReference type="ARBA" id="ARBA00023002"/>
    </source>
</evidence>
<reference evidence="6 7" key="1">
    <citation type="submission" date="2024-03" db="EMBL/GenBank/DDBJ databases">
        <title>Aquirufa genome sequencing.</title>
        <authorList>
            <person name="Pitt A."/>
            <person name="Hahn M.W."/>
        </authorList>
    </citation>
    <scope>NUCLEOTIDE SEQUENCE [LARGE SCALE GENOMIC DNA]</scope>
    <source>
        <strain evidence="6 7">PLAD-142S6K</strain>
    </source>
</reference>
<protein>
    <submittedName>
        <fullName evidence="6">Nucleotide sugar dehydrogenase</fullName>
    </submittedName>
</protein>
<evidence type="ECO:0000256" key="1">
    <source>
        <dbReference type="ARBA" id="ARBA00006601"/>
    </source>
</evidence>
<comment type="similarity">
    <text evidence="1 4">Belongs to the UDP-glucose/GDP-mannose dehydrogenase family.</text>
</comment>
<proteinExistence type="inferred from homology"/>
<dbReference type="EMBL" id="JBBKYA010000001">
    <property type="protein sequence ID" value="MFD3274824.1"/>
    <property type="molecule type" value="Genomic_DNA"/>
</dbReference>
<name>A0ABW6CVV1_9BACT</name>